<feature type="region of interest" description="Disordered" evidence="1">
    <location>
        <begin position="441"/>
        <end position="581"/>
    </location>
</feature>
<protein>
    <recommendedName>
        <fullName evidence="5">SMODS and SLOG-associating 2TM effector domain-containing protein</fullName>
    </recommendedName>
</protein>
<sequence>MSSAISIPNSPLPFGADNASHTAWQRSHSARGSTHRNAEGINQLYKDAPKSSTYPAFIAAAQASDVAQRRASASIAPSSINDVPYKIRKLIKRHDIQLWVLAVMFQLNVVALTIGITLGATSAHSRREGATQVAAIVLGITGFVGMICTLALGWLTWSGRQARARLERKWVDEEEAKETRSLREKNREEMVRANIRERERNLCRDPSVSRGRRRDIAWVLPSFKSLTPSPPPKDSHEADANLPPTPRKGKEKMPELRPTLPTIHSANAVAQTESEVGIEKDGASNYTHYLDLNESSEEVVPPVSAIDKDKELGRASVPTVPELQASASTAEAALRTAPEAEPDLALRDYEVEKGVSKESGEDRTVSPQPVKARSNTMHEPNPTTTPQPTELTNSSILQPPSPTLLTSNPISSPSPNPTPTPNQTAQPLTDLHTALIASFRPTSHPTNITPRSSPVTLPKHQHQHQHPTSPSPTSHNLHAPSARPSSIHRAETLIHHGSTSQMGNTPRPVPPTLGSNQSDTNFLAMIENSGSESGDEDVRAYRREKSREKVGGWAGSSGRGSSSRPGRKHIAGLMKGGRGRS</sequence>
<keyword evidence="2" id="KW-1133">Transmembrane helix</keyword>
<feature type="transmembrane region" description="Helical" evidence="2">
    <location>
        <begin position="133"/>
        <end position="155"/>
    </location>
</feature>
<evidence type="ECO:0000256" key="1">
    <source>
        <dbReference type="SAM" id="MobiDB-lite"/>
    </source>
</evidence>
<keyword evidence="2" id="KW-0812">Transmembrane</keyword>
<gene>
    <name evidence="3" type="ORF">N7G274_000739</name>
</gene>
<organism evidence="3 4">
    <name type="scientific">Stereocaulon virgatum</name>
    <dbReference type="NCBI Taxonomy" id="373712"/>
    <lineage>
        <taxon>Eukaryota</taxon>
        <taxon>Fungi</taxon>
        <taxon>Dikarya</taxon>
        <taxon>Ascomycota</taxon>
        <taxon>Pezizomycotina</taxon>
        <taxon>Lecanoromycetes</taxon>
        <taxon>OSLEUM clade</taxon>
        <taxon>Lecanoromycetidae</taxon>
        <taxon>Lecanorales</taxon>
        <taxon>Lecanorineae</taxon>
        <taxon>Stereocaulaceae</taxon>
        <taxon>Stereocaulon</taxon>
    </lineage>
</organism>
<dbReference type="EMBL" id="JBEFKJ010000002">
    <property type="protein sequence ID" value="KAL2047697.1"/>
    <property type="molecule type" value="Genomic_DNA"/>
</dbReference>
<keyword evidence="4" id="KW-1185">Reference proteome</keyword>
<feature type="compositionally biased region" description="Polar residues" evidence="1">
    <location>
        <begin position="441"/>
        <end position="455"/>
    </location>
</feature>
<feature type="compositionally biased region" description="Basic and acidic residues" evidence="1">
    <location>
        <begin position="536"/>
        <end position="550"/>
    </location>
</feature>
<feature type="region of interest" description="Disordered" evidence="1">
    <location>
        <begin position="327"/>
        <end position="426"/>
    </location>
</feature>
<name>A0ABR4APM6_9LECA</name>
<dbReference type="Proteomes" id="UP001590950">
    <property type="component" value="Unassembled WGS sequence"/>
</dbReference>
<reference evidence="3 4" key="1">
    <citation type="submission" date="2024-09" db="EMBL/GenBank/DDBJ databases">
        <title>Rethinking Asexuality: The Enigmatic Case of Functional Sexual Genes in Lepraria (Stereocaulaceae).</title>
        <authorList>
            <person name="Doellman M."/>
            <person name="Sun Y."/>
            <person name="Barcenas-Pena A."/>
            <person name="Lumbsch H.T."/>
            <person name="Grewe F."/>
        </authorList>
    </citation>
    <scope>NUCLEOTIDE SEQUENCE [LARGE SCALE GENOMIC DNA]</scope>
    <source>
        <strain evidence="3 4">Mercado 3170</strain>
    </source>
</reference>
<accession>A0ABR4APM6</accession>
<feature type="region of interest" description="Disordered" evidence="1">
    <location>
        <begin position="223"/>
        <end position="254"/>
    </location>
</feature>
<evidence type="ECO:0000313" key="3">
    <source>
        <dbReference type="EMBL" id="KAL2047697.1"/>
    </source>
</evidence>
<feature type="compositionally biased region" description="Low complexity" evidence="1">
    <location>
        <begin position="466"/>
        <end position="475"/>
    </location>
</feature>
<feature type="compositionally biased region" description="Low complexity" evidence="1">
    <location>
        <begin position="380"/>
        <end position="411"/>
    </location>
</feature>
<proteinExistence type="predicted"/>
<comment type="caution">
    <text evidence="3">The sequence shown here is derived from an EMBL/GenBank/DDBJ whole genome shotgun (WGS) entry which is preliminary data.</text>
</comment>
<keyword evidence="2" id="KW-0472">Membrane</keyword>
<evidence type="ECO:0008006" key="5">
    <source>
        <dbReference type="Google" id="ProtNLM"/>
    </source>
</evidence>
<feature type="transmembrane region" description="Helical" evidence="2">
    <location>
        <begin position="98"/>
        <end position="121"/>
    </location>
</feature>
<evidence type="ECO:0000313" key="4">
    <source>
        <dbReference type="Proteomes" id="UP001590950"/>
    </source>
</evidence>
<feature type="compositionally biased region" description="Basic and acidic residues" evidence="1">
    <location>
        <begin position="344"/>
        <end position="364"/>
    </location>
</feature>
<evidence type="ECO:0000256" key="2">
    <source>
        <dbReference type="SAM" id="Phobius"/>
    </source>
</evidence>